<feature type="region of interest" description="Disordered" evidence="1">
    <location>
        <begin position="1"/>
        <end position="70"/>
    </location>
</feature>
<accession>A0A5B8LSC2</accession>
<gene>
    <name evidence="2" type="ORF">FPZ08_08565</name>
</gene>
<dbReference type="Proteomes" id="UP000315364">
    <property type="component" value="Chromosome"/>
</dbReference>
<feature type="compositionally biased region" description="Basic and acidic residues" evidence="1">
    <location>
        <begin position="55"/>
        <end position="65"/>
    </location>
</feature>
<dbReference type="AlphaFoldDB" id="A0A5B8LSC2"/>
<name>A0A5B8LSC2_9HYPH</name>
<evidence type="ECO:0000313" key="2">
    <source>
        <dbReference type="EMBL" id="QDZ10799.1"/>
    </source>
</evidence>
<protein>
    <submittedName>
        <fullName evidence="2">Uncharacterized protein</fullName>
    </submittedName>
</protein>
<dbReference type="OrthoDB" id="7948773at2"/>
<reference evidence="2 3" key="1">
    <citation type="submission" date="2019-07" db="EMBL/GenBank/DDBJ databases">
        <title>Full genome sequence of Devosia sp. Gsoil 520.</title>
        <authorList>
            <person name="Im W.-T."/>
        </authorList>
    </citation>
    <scope>NUCLEOTIDE SEQUENCE [LARGE SCALE GENOMIC DNA]</scope>
    <source>
        <strain evidence="2 3">Gsoil 520</strain>
    </source>
</reference>
<evidence type="ECO:0000313" key="3">
    <source>
        <dbReference type="Proteomes" id="UP000315364"/>
    </source>
</evidence>
<sequence length="112" mass="11541">MITAVAADPIISSSGLAGYRQRPTTGERSLSPDSPPPAPKNSSASDNGAFPQQDTHAEPSPEPRPDAGSMFAAAVIAGALPPVPTSMEELIMRIGSIPIPPESQARLKDLLA</sequence>
<organism evidence="2 3">
    <name type="scientific">Devosia ginsengisoli</name>
    <dbReference type="NCBI Taxonomy" id="400770"/>
    <lineage>
        <taxon>Bacteria</taxon>
        <taxon>Pseudomonadati</taxon>
        <taxon>Pseudomonadota</taxon>
        <taxon>Alphaproteobacteria</taxon>
        <taxon>Hyphomicrobiales</taxon>
        <taxon>Devosiaceae</taxon>
        <taxon>Devosia</taxon>
    </lineage>
</organism>
<keyword evidence="3" id="KW-1185">Reference proteome</keyword>
<dbReference type="EMBL" id="CP042304">
    <property type="protein sequence ID" value="QDZ10799.1"/>
    <property type="molecule type" value="Genomic_DNA"/>
</dbReference>
<dbReference type="RefSeq" id="WP_146289585.1">
    <property type="nucleotide sequence ID" value="NZ_CP042304.1"/>
</dbReference>
<proteinExistence type="predicted"/>
<dbReference type="KEGG" id="dea:FPZ08_08565"/>
<evidence type="ECO:0000256" key="1">
    <source>
        <dbReference type="SAM" id="MobiDB-lite"/>
    </source>
</evidence>